<accession>A0AAN8EZR5</accession>
<comment type="caution">
    <text evidence="1">The sequence shown here is derived from an EMBL/GenBank/DDBJ whole genome shotgun (WGS) entry which is preliminary data.</text>
</comment>
<keyword evidence="2" id="KW-1185">Reference proteome</keyword>
<evidence type="ECO:0000313" key="1">
    <source>
        <dbReference type="EMBL" id="KAK5949091.1"/>
    </source>
</evidence>
<dbReference type="Proteomes" id="UP001316803">
    <property type="component" value="Unassembled WGS sequence"/>
</dbReference>
<reference evidence="1 2" key="1">
    <citation type="submission" date="2022-12" db="EMBL/GenBank/DDBJ databases">
        <title>Genomic features and morphological characterization of a novel Knufia sp. strain isolated from spacecraft assembly facility.</title>
        <authorList>
            <person name="Teixeira M."/>
            <person name="Chander A.M."/>
            <person name="Stajich J.E."/>
            <person name="Venkateswaran K."/>
        </authorList>
    </citation>
    <scope>NUCLEOTIDE SEQUENCE [LARGE SCALE GENOMIC DNA]</scope>
    <source>
        <strain evidence="1 2">FJI-L2-BK-P2</strain>
    </source>
</reference>
<sequence>MSTPNTTTPNLATITVVTDNSNQHRVWAVGTATQTFIADLIHRRKVPVSVQYPDGTLDTCSTPTSIGILRAFFPVIENAVGDAGQDLGIIVVDKKGKLEPYGPIYQNPYSAYLGLAEVAQALGVSALIAEMTGRFKAILYKAAGGKSEYFKPQIADLKIIYSMSLPKNHWARVGLETSVAISALDGTLINKEKVDEYLNDNKGIAKKIKEIQDGVKN</sequence>
<evidence type="ECO:0000313" key="2">
    <source>
        <dbReference type="Proteomes" id="UP001316803"/>
    </source>
</evidence>
<dbReference type="AlphaFoldDB" id="A0AAN8EZR5"/>
<dbReference type="EMBL" id="JAKLMC020000039">
    <property type="protein sequence ID" value="KAK5949091.1"/>
    <property type="molecule type" value="Genomic_DNA"/>
</dbReference>
<protein>
    <submittedName>
        <fullName evidence="1">Uncharacterized protein</fullName>
    </submittedName>
</protein>
<organism evidence="1 2">
    <name type="scientific">Knufia fluminis</name>
    <dbReference type="NCBI Taxonomy" id="191047"/>
    <lineage>
        <taxon>Eukaryota</taxon>
        <taxon>Fungi</taxon>
        <taxon>Dikarya</taxon>
        <taxon>Ascomycota</taxon>
        <taxon>Pezizomycotina</taxon>
        <taxon>Eurotiomycetes</taxon>
        <taxon>Chaetothyriomycetidae</taxon>
        <taxon>Chaetothyriales</taxon>
        <taxon>Trichomeriaceae</taxon>
        <taxon>Knufia</taxon>
    </lineage>
</organism>
<proteinExistence type="predicted"/>
<gene>
    <name evidence="1" type="ORF">OHC33_009832</name>
</gene>
<name>A0AAN8EZR5_9EURO</name>